<keyword evidence="1" id="KW-0812">Transmembrane</keyword>
<gene>
    <name evidence="2" type="ORF">ENJ10_01535</name>
</gene>
<reference evidence="2" key="1">
    <citation type="journal article" date="2020" name="mSystems">
        <title>Genome- and Community-Level Interaction Insights into Carbon Utilization and Element Cycling Functions of Hydrothermarchaeota in Hydrothermal Sediment.</title>
        <authorList>
            <person name="Zhou Z."/>
            <person name="Liu Y."/>
            <person name="Xu W."/>
            <person name="Pan J."/>
            <person name="Luo Z.H."/>
            <person name="Li M."/>
        </authorList>
    </citation>
    <scope>NUCLEOTIDE SEQUENCE [LARGE SCALE GENOMIC DNA]</scope>
    <source>
        <strain evidence="2">HyVt-456</strain>
    </source>
</reference>
<feature type="transmembrane region" description="Helical" evidence="1">
    <location>
        <begin position="83"/>
        <end position="100"/>
    </location>
</feature>
<sequence>MKEVDDILLAYWAGRYTEEQLQRLKTALLKDDSTAIVFIKRLHDHERHIQSGIKGDERIRSLDILLKRGKGLYVSGPVLKKMSAVWLLPVAAILLIMVFLPRHSIYNDFNFDHNPPLMYQTDAQRNIGSYEAAPTTAEDTFFVNGMKAYLACDYEQALNLWSRHPVEDKYKRQLRLYSALSYIGLILSEKNKGKDNTKNISRAVELFQSLEGDMSGYERYFYAMALILAGRNPEARQQLNLIREP</sequence>
<comment type="caution">
    <text evidence="2">The sequence shown here is derived from an EMBL/GenBank/DDBJ whole genome shotgun (WGS) entry which is preliminary data.</text>
</comment>
<dbReference type="Proteomes" id="UP000886005">
    <property type="component" value="Unassembled WGS sequence"/>
</dbReference>
<evidence type="ECO:0008006" key="3">
    <source>
        <dbReference type="Google" id="ProtNLM"/>
    </source>
</evidence>
<protein>
    <recommendedName>
        <fullName evidence="3">Tetratricopeptide repeat protein</fullName>
    </recommendedName>
</protein>
<evidence type="ECO:0000256" key="1">
    <source>
        <dbReference type="SAM" id="Phobius"/>
    </source>
</evidence>
<name>A0A7V1PU78_CALAY</name>
<evidence type="ECO:0000313" key="2">
    <source>
        <dbReference type="EMBL" id="HED09347.1"/>
    </source>
</evidence>
<proteinExistence type="predicted"/>
<dbReference type="EMBL" id="DRLD01000040">
    <property type="protein sequence ID" value="HED09347.1"/>
    <property type="molecule type" value="Genomic_DNA"/>
</dbReference>
<dbReference type="AlphaFoldDB" id="A0A7V1PU78"/>
<keyword evidence="1" id="KW-1133">Transmembrane helix</keyword>
<organism evidence="2">
    <name type="scientific">Caldithrix abyssi</name>
    <dbReference type="NCBI Taxonomy" id="187145"/>
    <lineage>
        <taxon>Bacteria</taxon>
        <taxon>Pseudomonadati</taxon>
        <taxon>Calditrichota</taxon>
        <taxon>Calditrichia</taxon>
        <taxon>Calditrichales</taxon>
        <taxon>Calditrichaceae</taxon>
        <taxon>Caldithrix</taxon>
    </lineage>
</organism>
<feature type="non-terminal residue" evidence="2">
    <location>
        <position position="245"/>
    </location>
</feature>
<keyword evidence="1" id="KW-0472">Membrane</keyword>
<accession>A0A7V1PU78</accession>